<proteinExistence type="predicted"/>
<dbReference type="EMBL" id="QVIA01000018">
    <property type="protein sequence ID" value="RGC28918.1"/>
    <property type="molecule type" value="Genomic_DNA"/>
</dbReference>
<organism evidence="1 2">
    <name type="scientific">Hungatella hathewayi</name>
    <dbReference type="NCBI Taxonomy" id="154046"/>
    <lineage>
        <taxon>Bacteria</taxon>
        <taxon>Bacillati</taxon>
        <taxon>Bacillota</taxon>
        <taxon>Clostridia</taxon>
        <taxon>Lachnospirales</taxon>
        <taxon>Lachnospiraceae</taxon>
        <taxon>Hungatella</taxon>
    </lineage>
</organism>
<accession>A0A3E2WPC0</accession>
<reference evidence="1 2" key="1">
    <citation type="submission" date="2018-08" db="EMBL/GenBank/DDBJ databases">
        <title>A genome reference for cultivated species of the human gut microbiota.</title>
        <authorList>
            <person name="Zou Y."/>
            <person name="Xue W."/>
            <person name="Luo G."/>
        </authorList>
    </citation>
    <scope>NUCLEOTIDE SEQUENCE [LARGE SCALE GENOMIC DNA]</scope>
    <source>
        <strain evidence="1 2">AF19-21</strain>
    </source>
</reference>
<dbReference type="Proteomes" id="UP000261111">
    <property type="component" value="Unassembled WGS sequence"/>
</dbReference>
<evidence type="ECO:0000313" key="2">
    <source>
        <dbReference type="Proteomes" id="UP000261111"/>
    </source>
</evidence>
<protein>
    <submittedName>
        <fullName evidence="1">Uncharacterized protein</fullName>
    </submittedName>
</protein>
<comment type="caution">
    <text evidence="1">The sequence shown here is derived from an EMBL/GenBank/DDBJ whole genome shotgun (WGS) entry which is preliminary data.</text>
</comment>
<dbReference type="AlphaFoldDB" id="A0A3E2WPC0"/>
<evidence type="ECO:0000313" key="1">
    <source>
        <dbReference type="EMBL" id="RGC28918.1"/>
    </source>
</evidence>
<gene>
    <name evidence="1" type="ORF">DWX41_15765</name>
</gene>
<sequence length="122" mass="13481">MRSGWYGCAWGCGKTGVAGNGLWSVSWSRAKWKKNQGNLVFLPFYSTPAYSHKTLPATPIFPQSQAGRIMQVHLDHLDGALMGAGGWELGEKDMLGRGVLFLLLKVKDRWGSHRSFEGSINN</sequence>
<name>A0A3E2WPC0_9FIRM</name>